<proteinExistence type="predicted"/>
<evidence type="ECO:0000313" key="2">
    <source>
        <dbReference type="EMBL" id="VAI63261.1"/>
    </source>
</evidence>
<dbReference type="EMBL" id="LT934122">
    <property type="protein sequence ID" value="VAI63261.1"/>
    <property type="molecule type" value="Genomic_DNA"/>
</dbReference>
<name>A0A9R0YXM8_TRITD</name>
<keyword evidence="3" id="KW-1185">Reference proteome</keyword>
<evidence type="ECO:0000313" key="3">
    <source>
        <dbReference type="Proteomes" id="UP000324705"/>
    </source>
</evidence>
<sequence>MDSTAFFWFVAARHKRSTQPALRCCLDPGKSVMNTIADVFPMDRLELKNLQPLPGAWACMLIQEETVQTLPSPPRPGDHAGTTLAAGYANHAQGPRPSPSRDPLAKLDGSRSGSQRSLLLLAGNCPLANLAIKAAASRNKGPHSRLLCAADRTG</sequence>
<evidence type="ECO:0000256" key="1">
    <source>
        <dbReference type="SAM" id="MobiDB-lite"/>
    </source>
</evidence>
<dbReference type="AlphaFoldDB" id="A0A9R0YXM8"/>
<organism evidence="2 3">
    <name type="scientific">Triticum turgidum subsp. durum</name>
    <name type="common">Durum wheat</name>
    <name type="synonym">Triticum durum</name>
    <dbReference type="NCBI Taxonomy" id="4567"/>
    <lineage>
        <taxon>Eukaryota</taxon>
        <taxon>Viridiplantae</taxon>
        <taxon>Streptophyta</taxon>
        <taxon>Embryophyta</taxon>
        <taxon>Tracheophyta</taxon>
        <taxon>Spermatophyta</taxon>
        <taxon>Magnoliopsida</taxon>
        <taxon>Liliopsida</taxon>
        <taxon>Poales</taxon>
        <taxon>Poaceae</taxon>
        <taxon>BOP clade</taxon>
        <taxon>Pooideae</taxon>
        <taxon>Triticodae</taxon>
        <taxon>Triticeae</taxon>
        <taxon>Triticinae</taxon>
        <taxon>Triticum</taxon>
    </lineage>
</organism>
<feature type="region of interest" description="Disordered" evidence="1">
    <location>
        <begin position="68"/>
        <end position="111"/>
    </location>
</feature>
<accession>A0A9R0YXM8</accession>
<gene>
    <name evidence="2" type="ORF">TRITD_6Bv1G222230</name>
</gene>
<protein>
    <submittedName>
        <fullName evidence="2">Uncharacterized protein</fullName>
    </submittedName>
</protein>
<dbReference type="Gramene" id="TRITD6Bv1G222230.1">
    <property type="protein sequence ID" value="TRITD6Bv1G222230.1"/>
    <property type="gene ID" value="TRITD6Bv1G222230"/>
</dbReference>
<dbReference type="Proteomes" id="UP000324705">
    <property type="component" value="Chromosome 6B"/>
</dbReference>
<reference evidence="2 3" key="1">
    <citation type="submission" date="2017-09" db="EMBL/GenBank/DDBJ databases">
        <authorList>
            <consortium name="International Durum Wheat Genome Sequencing Consortium (IDWGSC)"/>
            <person name="Milanesi L."/>
        </authorList>
    </citation>
    <scope>NUCLEOTIDE SEQUENCE [LARGE SCALE GENOMIC DNA]</scope>
    <source>
        <strain evidence="3">cv. Svevo</strain>
    </source>
</reference>